<evidence type="ECO:0000313" key="3">
    <source>
        <dbReference type="Proteomes" id="UP000218811"/>
    </source>
</evidence>
<gene>
    <name evidence="2" type="ORF">WOLCODRAFT_17979</name>
</gene>
<reference evidence="2 3" key="1">
    <citation type="journal article" date="2012" name="Science">
        <title>The Paleozoic origin of enzymatic lignin decomposition reconstructed from 31 fungal genomes.</title>
        <authorList>
            <person name="Floudas D."/>
            <person name="Binder M."/>
            <person name="Riley R."/>
            <person name="Barry K."/>
            <person name="Blanchette R.A."/>
            <person name="Henrissat B."/>
            <person name="Martinez A.T."/>
            <person name="Otillar R."/>
            <person name="Spatafora J.W."/>
            <person name="Yadav J.S."/>
            <person name="Aerts A."/>
            <person name="Benoit I."/>
            <person name="Boyd A."/>
            <person name="Carlson A."/>
            <person name="Copeland A."/>
            <person name="Coutinho P.M."/>
            <person name="de Vries R.P."/>
            <person name="Ferreira P."/>
            <person name="Findley K."/>
            <person name="Foster B."/>
            <person name="Gaskell J."/>
            <person name="Glotzer D."/>
            <person name="Gorecki P."/>
            <person name="Heitman J."/>
            <person name="Hesse C."/>
            <person name="Hori C."/>
            <person name="Igarashi K."/>
            <person name="Jurgens J.A."/>
            <person name="Kallen N."/>
            <person name="Kersten P."/>
            <person name="Kohler A."/>
            <person name="Kuees U."/>
            <person name="Kumar T.K.A."/>
            <person name="Kuo A."/>
            <person name="LaButti K."/>
            <person name="Larrondo L.F."/>
            <person name="Lindquist E."/>
            <person name="Ling A."/>
            <person name="Lombard V."/>
            <person name="Lucas S."/>
            <person name="Lundell T."/>
            <person name="Martin R."/>
            <person name="McLaughlin D.J."/>
            <person name="Morgenstern I."/>
            <person name="Morin E."/>
            <person name="Murat C."/>
            <person name="Nagy L.G."/>
            <person name="Nolan M."/>
            <person name="Ohm R.A."/>
            <person name="Patyshakuliyeva A."/>
            <person name="Rokas A."/>
            <person name="Ruiz-Duenas F.J."/>
            <person name="Sabat G."/>
            <person name="Salamov A."/>
            <person name="Samejima M."/>
            <person name="Schmutz J."/>
            <person name="Slot J.C."/>
            <person name="St John F."/>
            <person name="Stenlid J."/>
            <person name="Sun H."/>
            <person name="Sun S."/>
            <person name="Syed K."/>
            <person name="Tsang A."/>
            <person name="Wiebenga A."/>
            <person name="Young D."/>
            <person name="Pisabarro A."/>
            <person name="Eastwood D.C."/>
            <person name="Martin F."/>
            <person name="Cullen D."/>
            <person name="Grigoriev I.V."/>
            <person name="Hibbett D.S."/>
        </authorList>
    </citation>
    <scope>NUCLEOTIDE SEQUENCE [LARGE SCALE GENOMIC DNA]</scope>
    <source>
        <strain evidence="2 3">MD-104</strain>
    </source>
</reference>
<feature type="compositionally biased region" description="Acidic residues" evidence="1">
    <location>
        <begin position="346"/>
        <end position="355"/>
    </location>
</feature>
<name>A0A2H3JMY2_WOLCO</name>
<organism evidence="2 3">
    <name type="scientific">Wolfiporia cocos (strain MD-104)</name>
    <name type="common">Brown rot fungus</name>
    <dbReference type="NCBI Taxonomy" id="742152"/>
    <lineage>
        <taxon>Eukaryota</taxon>
        <taxon>Fungi</taxon>
        <taxon>Dikarya</taxon>
        <taxon>Basidiomycota</taxon>
        <taxon>Agaricomycotina</taxon>
        <taxon>Agaricomycetes</taxon>
        <taxon>Polyporales</taxon>
        <taxon>Phaeolaceae</taxon>
        <taxon>Wolfiporia</taxon>
    </lineage>
</organism>
<keyword evidence="3" id="KW-1185">Reference proteome</keyword>
<sequence length="601" mass="66349">MANKDDRKYIKYLKNVVGYKERAASRGSPPVSGRNQSNKRVPLNHAAGQPLGNSEERGKTIERQARRLFAELVKLRSLIHGAKQSARQRALMWAVLRQARLTRFAYVREFHTPSSGKEGDDGPLGCITSTDIDYLLLLEITPRDFVPPEVLSLFDIDGEAEERDMEPVRGGEDSIEEHDNDDKESGVNGDENDAGNDACYDESEEPHQVDQPGEPAGDDATNIPSVEQEGEVFFRVEEDLHALRLWPESAIIPTEDQNEGGDHKELSEQYATVVPSNAAEHHMGAIAASYATRWENSPCRLRYPAEDVDEDQQDKLHETAQAIEQHGTSPHGSDAPHSDDHCTEEGLQDDAEDVTIDGQPSGYESANNEDHDFDPYDADDSRSDATVRSVGQRHGHSAVSATRRMDLAHAKPVERDFDMSSDTTEESSDVESPVFSSDDDAAAQGSSPSSSPIFRSRQVPFVPPRPRRHARRHLPQVHAPVLAPSVPSLPSPPSLPFADPAYARHYGTSLRGAFGATHNRSYEVAPTDLTPLAPSRIHALTSVGVQRTQVARHHTVVPTPYSRPSTGQRVSSGHQHRRRQPSSEFRRHCYGSTASSLSYDV</sequence>
<accession>A0A2H3JMY2</accession>
<feature type="region of interest" description="Disordered" evidence="1">
    <location>
        <begin position="324"/>
        <end position="469"/>
    </location>
</feature>
<feature type="region of interest" description="Disordered" evidence="1">
    <location>
        <begin position="157"/>
        <end position="223"/>
    </location>
</feature>
<feature type="compositionally biased region" description="Low complexity" evidence="1">
    <location>
        <begin position="442"/>
        <end position="460"/>
    </location>
</feature>
<protein>
    <submittedName>
        <fullName evidence="2">Uncharacterized protein</fullName>
    </submittedName>
</protein>
<feature type="region of interest" description="Disordered" evidence="1">
    <location>
        <begin position="557"/>
        <end position="601"/>
    </location>
</feature>
<feature type="compositionally biased region" description="Acidic residues" evidence="1">
    <location>
        <begin position="190"/>
        <end position="204"/>
    </location>
</feature>
<evidence type="ECO:0000256" key="1">
    <source>
        <dbReference type="SAM" id="MobiDB-lite"/>
    </source>
</evidence>
<dbReference type="AlphaFoldDB" id="A0A2H3JMY2"/>
<feature type="compositionally biased region" description="Basic and acidic residues" evidence="1">
    <location>
        <begin position="334"/>
        <end position="344"/>
    </location>
</feature>
<evidence type="ECO:0000313" key="2">
    <source>
        <dbReference type="EMBL" id="PCH42855.1"/>
    </source>
</evidence>
<dbReference type="EMBL" id="KB468135">
    <property type="protein sequence ID" value="PCH42855.1"/>
    <property type="molecule type" value="Genomic_DNA"/>
</dbReference>
<feature type="compositionally biased region" description="Polar residues" evidence="1">
    <location>
        <begin position="562"/>
        <end position="573"/>
    </location>
</feature>
<feature type="compositionally biased region" description="Basic and acidic residues" evidence="1">
    <location>
        <begin position="403"/>
        <end position="418"/>
    </location>
</feature>
<feature type="region of interest" description="Disordered" evidence="1">
    <location>
        <begin position="21"/>
        <end position="58"/>
    </location>
</feature>
<proteinExistence type="predicted"/>
<feature type="compositionally biased region" description="Basic and acidic residues" evidence="1">
    <location>
        <begin position="368"/>
        <end position="385"/>
    </location>
</feature>
<dbReference type="Proteomes" id="UP000218811">
    <property type="component" value="Unassembled WGS sequence"/>
</dbReference>
<feature type="compositionally biased region" description="Polar residues" evidence="1">
    <location>
        <begin position="592"/>
        <end position="601"/>
    </location>
</feature>